<evidence type="ECO:0000313" key="1">
    <source>
        <dbReference type="EMBL" id="CAB4128001.1"/>
    </source>
</evidence>
<gene>
    <name evidence="1" type="ORF">UFOVP101_8</name>
    <name evidence="2" type="ORF">UFOVP270_49</name>
</gene>
<dbReference type="EMBL" id="LR796285">
    <property type="protein sequence ID" value="CAB4134368.1"/>
    <property type="molecule type" value="Genomic_DNA"/>
</dbReference>
<evidence type="ECO:0000313" key="2">
    <source>
        <dbReference type="EMBL" id="CAB4134368.1"/>
    </source>
</evidence>
<organism evidence="1">
    <name type="scientific">uncultured Caudovirales phage</name>
    <dbReference type="NCBI Taxonomy" id="2100421"/>
    <lineage>
        <taxon>Viruses</taxon>
        <taxon>Duplodnaviria</taxon>
        <taxon>Heunggongvirae</taxon>
        <taxon>Uroviricota</taxon>
        <taxon>Caudoviricetes</taxon>
        <taxon>Peduoviridae</taxon>
        <taxon>Maltschvirus</taxon>
        <taxon>Maltschvirus maltsch</taxon>
    </lineage>
</organism>
<dbReference type="EMBL" id="LR796232">
    <property type="protein sequence ID" value="CAB4128001.1"/>
    <property type="molecule type" value="Genomic_DNA"/>
</dbReference>
<sequence>MNNKEQLTYDKIKEAFFKEDYEAALKTAQDSQNKSECLTCIIPDKYLRKEK</sequence>
<accession>A0A6J5L0T1</accession>
<proteinExistence type="predicted"/>
<reference evidence="1" key="1">
    <citation type="submission" date="2020-04" db="EMBL/GenBank/DDBJ databases">
        <authorList>
            <person name="Chiriac C."/>
            <person name="Salcher M."/>
            <person name="Ghai R."/>
            <person name="Kavagutti S V."/>
        </authorList>
    </citation>
    <scope>NUCLEOTIDE SEQUENCE</scope>
</reference>
<protein>
    <submittedName>
        <fullName evidence="1">Uncharacterized protein</fullName>
    </submittedName>
</protein>
<name>A0A6J5L0T1_9CAUD</name>